<keyword evidence="3" id="KW-1185">Reference proteome</keyword>
<dbReference type="PANTHER" id="PTHR31912:SF34">
    <property type="entry name" value="NOTOCHORD-RELATED PROTEIN"/>
    <property type="match status" value="1"/>
</dbReference>
<dbReference type="EMBL" id="KV428527">
    <property type="protein sequence ID" value="KZT31575.1"/>
    <property type="molecule type" value="Genomic_DNA"/>
</dbReference>
<organism evidence="2 3">
    <name type="scientific">Sistotremastrum suecicum HHB10207 ss-3</name>
    <dbReference type="NCBI Taxonomy" id="1314776"/>
    <lineage>
        <taxon>Eukaryota</taxon>
        <taxon>Fungi</taxon>
        <taxon>Dikarya</taxon>
        <taxon>Basidiomycota</taxon>
        <taxon>Agaricomycotina</taxon>
        <taxon>Agaricomycetes</taxon>
        <taxon>Sistotremastrales</taxon>
        <taxon>Sistotremastraceae</taxon>
        <taxon>Sistotremastrum</taxon>
    </lineage>
</organism>
<dbReference type="AlphaFoldDB" id="A0A165WVY7"/>
<dbReference type="OrthoDB" id="2506088at2759"/>
<evidence type="ECO:0000256" key="1">
    <source>
        <dbReference type="SAM" id="MobiDB-lite"/>
    </source>
</evidence>
<gene>
    <name evidence="2" type="ORF">SISSUDRAFT_994930</name>
</gene>
<dbReference type="PANTHER" id="PTHR31912">
    <property type="entry name" value="IP13529P"/>
    <property type="match status" value="1"/>
</dbReference>
<protein>
    <submittedName>
        <fullName evidence="2">Uncharacterized protein</fullName>
    </submittedName>
</protein>
<name>A0A165WVY7_9AGAM</name>
<feature type="region of interest" description="Disordered" evidence="1">
    <location>
        <begin position="365"/>
        <end position="385"/>
    </location>
</feature>
<evidence type="ECO:0000313" key="3">
    <source>
        <dbReference type="Proteomes" id="UP000076798"/>
    </source>
</evidence>
<dbReference type="STRING" id="1314776.A0A165WVY7"/>
<reference evidence="2 3" key="1">
    <citation type="journal article" date="2016" name="Mol. Biol. Evol.">
        <title>Comparative Genomics of Early-Diverging Mushroom-Forming Fungi Provides Insights into the Origins of Lignocellulose Decay Capabilities.</title>
        <authorList>
            <person name="Nagy L.G."/>
            <person name="Riley R."/>
            <person name="Tritt A."/>
            <person name="Adam C."/>
            <person name="Daum C."/>
            <person name="Floudas D."/>
            <person name="Sun H."/>
            <person name="Yadav J.S."/>
            <person name="Pangilinan J."/>
            <person name="Larsson K.H."/>
            <person name="Matsuura K."/>
            <person name="Barry K."/>
            <person name="Labutti K."/>
            <person name="Kuo R."/>
            <person name="Ohm R.A."/>
            <person name="Bhattacharya S.S."/>
            <person name="Shirouzu T."/>
            <person name="Yoshinaga Y."/>
            <person name="Martin F.M."/>
            <person name="Grigoriev I.V."/>
            <person name="Hibbett D.S."/>
        </authorList>
    </citation>
    <scope>NUCLEOTIDE SEQUENCE [LARGE SCALE GENOMIC DNA]</scope>
    <source>
        <strain evidence="2 3">HHB10207 ss-3</strain>
    </source>
</reference>
<dbReference type="Proteomes" id="UP000076798">
    <property type="component" value="Unassembled WGS sequence"/>
</dbReference>
<proteinExistence type="predicted"/>
<evidence type="ECO:0000313" key="2">
    <source>
        <dbReference type="EMBL" id="KZT31575.1"/>
    </source>
</evidence>
<sequence length="385" mass="43999">MPIITFEDDVSGNISNQWNIHYSMLWSCLGLPRKELEKMINVNFATTSQHASPMELMKAVMDMLIEAQENPWKVWDCNRKQHILVIPWLAFASGDNPMQSEFCSHIGLNANQKCRVCHVGGPEKDMLTEMGYLSLFEPQRPRDPKETLEVIKRLVELAMFPGGEKKMKELMTLAGVKDTLSHALVTRLIELGKSLKGKPHAEVQQLLKEEAAYHDWENLHNILLDLKGFNVHASTPVEPLHTILLGIVKYFWTNTMWHVEDQKTIAEFRARLKSLNEQGLKLPKLNGDYMIRFKGGLVGKHFKIMTHIMSFVTHGLVPDHVYNAWVILGRLVVQLWHTDIADIDSYVVRTGCLLTRACLSSPFYRQNSKKPSTKPLMPWLPALPS</sequence>
<accession>A0A165WVY7</accession>